<evidence type="ECO:0000313" key="1">
    <source>
        <dbReference type="EMBL" id="KAI3818322.1"/>
    </source>
</evidence>
<dbReference type="EMBL" id="CM042021">
    <property type="protein sequence ID" value="KAI3818322.1"/>
    <property type="molecule type" value="Genomic_DNA"/>
</dbReference>
<organism evidence="1 2">
    <name type="scientific">Smallanthus sonchifolius</name>
    <dbReference type="NCBI Taxonomy" id="185202"/>
    <lineage>
        <taxon>Eukaryota</taxon>
        <taxon>Viridiplantae</taxon>
        <taxon>Streptophyta</taxon>
        <taxon>Embryophyta</taxon>
        <taxon>Tracheophyta</taxon>
        <taxon>Spermatophyta</taxon>
        <taxon>Magnoliopsida</taxon>
        <taxon>eudicotyledons</taxon>
        <taxon>Gunneridae</taxon>
        <taxon>Pentapetalae</taxon>
        <taxon>asterids</taxon>
        <taxon>campanulids</taxon>
        <taxon>Asterales</taxon>
        <taxon>Asteraceae</taxon>
        <taxon>Asteroideae</taxon>
        <taxon>Heliantheae alliance</taxon>
        <taxon>Millerieae</taxon>
        <taxon>Smallanthus</taxon>
    </lineage>
</organism>
<evidence type="ECO:0000313" key="2">
    <source>
        <dbReference type="Proteomes" id="UP001056120"/>
    </source>
</evidence>
<comment type="caution">
    <text evidence="1">The sequence shown here is derived from an EMBL/GenBank/DDBJ whole genome shotgun (WGS) entry which is preliminary data.</text>
</comment>
<name>A0ACB9JGC3_9ASTR</name>
<keyword evidence="2" id="KW-1185">Reference proteome</keyword>
<proteinExistence type="predicted"/>
<accession>A0ACB9JGC3</accession>
<reference evidence="1 2" key="2">
    <citation type="journal article" date="2022" name="Mol. Ecol. Resour.">
        <title>The genomes of chicory, endive, great burdock and yacon provide insights into Asteraceae paleo-polyploidization history and plant inulin production.</title>
        <authorList>
            <person name="Fan W."/>
            <person name="Wang S."/>
            <person name="Wang H."/>
            <person name="Wang A."/>
            <person name="Jiang F."/>
            <person name="Liu H."/>
            <person name="Zhao H."/>
            <person name="Xu D."/>
            <person name="Zhang Y."/>
        </authorList>
    </citation>
    <scope>NUCLEOTIDE SEQUENCE [LARGE SCALE GENOMIC DNA]</scope>
    <source>
        <strain evidence="2">cv. Yunnan</strain>
        <tissue evidence="1">Leaves</tissue>
    </source>
</reference>
<protein>
    <submittedName>
        <fullName evidence="1">Uncharacterized protein</fullName>
    </submittedName>
</protein>
<reference evidence="2" key="1">
    <citation type="journal article" date="2022" name="Mol. Ecol. Resour.">
        <title>The genomes of chicory, endive, great burdock and yacon provide insights into Asteraceae palaeo-polyploidization history and plant inulin production.</title>
        <authorList>
            <person name="Fan W."/>
            <person name="Wang S."/>
            <person name="Wang H."/>
            <person name="Wang A."/>
            <person name="Jiang F."/>
            <person name="Liu H."/>
            <person name="Zhao H."/>
            <person name="Xu D."/>
            <person name="Zhang Y."/>
        </authorList>
    </citation>
    <scope>NUCLEOTIDE SEQUENCE [LARGE SCALE GENOMIC DNA]</scope>
    <source>
        <strain evidence="2">cv. Yunnan</strain>
    </source>
</reference>
<gene>
    <name evidence="1" type="ORF">L1987_12126</name>
</gene>
<sequence>MDDGEDDLDHTVKMVSWMTVKMLSWTTRFTCGTSFCFDLDLDLVDRSVLMVKKKERGRFVVQMVKKEERELCHFGNIVARDTNPAIFPVSKLKNMKPIAKMSESEAPEWSRNRNSGSAA</sequence>
<dbReference type="Proteomes" id="UP001056120">
    <property type="component" value="Linkage Group LG04"/>
</dbReference>